<dbReference type="InterPro" id="IPR033455">
    <property type="entry name" value="AbiEi_3_N"/>
</dbReference>
<keyword evidence="3" id="KW-1185">Reference proteome</keyword>
<proteinExistence type="predicted"/>
<evidence type="ECO:0000259" key="1">
    <source>
        <dbReference type="Pfam" id="PF17194"/>
    </source>
</evidence>
<sequence length="278" mass="31228">MNGPNGNRLKHILAQVPPGFLVDSRWLAASDVAKSSASDYHREGWLERVARGVYRRPYAKGAPDALVEWKLAVLSAQWIMGYDFHVGGMTALSLEGRNHYLGLGRSANLYLYGDVPGWLSRLELDAHVLRRRRQLFGSGPLGIDDQDFDPAARQAPSPWDWPLRRSSPERALLEALNELPDQESFHTVDMLFQGLASLRPGRLTTLLLACKSVKVKRLFFLFADRHRHKWLAHIDRSEIDLGKGPRMLVEGGRYVAAYELVVPEEFATPASSEPHDGP</sequence>
<name>A0ABZ0B9U0_9SPHN</name>
<dbReference type="RefSeq" id="WP_313916268.1">
    <property type="nucleotide sequence ID" value="NZ_CP135076.1"/>
</dbReference>
<gene>
    <name evidence="2" type="ORF">RPR59_02325</name>
</gene>
<reference evidence="2 3" key="1">
    <citation type="submission" date="2023-09" db="EMBL/GenBank/DDBJ databases">
        <authorList>
            <person name="Rey-Velasco X."/>
        </authorList>
    </citation>
    <scope>NUCLEOTIDE SEQUENCE [LARGE SCALE GENOMIC DNA]</scope>
    <source>
        <strain evidence="2 3">W311</strain>
    </source>
</reference>
<evidence type="ECO:0000313" key="2">
    <source>
        <dbReference type="EMBL" id="WNO54118.1"/>
    </source>
</evidence>
<organism evidence="2 3">
    <name type="scientific">Stakelama saccharophila</name>
    <dbReference type="NCBI Taxonomy" id="3075605"/>
    <lineage>
        <taxon>Bacteria</taxon>
        <taxon>Pseudomonadati</taxon>
        <taxon>Pseudomonadota</taxon>
        <taxon>Alphaproteobacteria</taxon>
        <taxon>Sphingomonadales</taxon>
        <taxon>Sphingomonadaceae</taxon>
        <taxon>Stakelama</taxon>
    </lineage>
</organism>
<dbReference type="EMBL" id="CP135076">
    <property type="protein sequence ID" value="WNO54118.1"/>
    <property type="molecule type" value="Genomic_DNA"/>
</dbReference>
<feature type="domain" description="Transcriptional regulator AbiEi antitoxin N-terminal" evidence="1">
    <location>
        <begin position="7"/>
        <end position="102"/>
    </location>
</feature>
<dbReference type="Pfam" id="PF17194">
    <property type="entry name" value="AbiEi_3_N"/>
    <property type="match status" value="1"/>
</dbReference>
<dbReference type="InterPro" id="IPR021561">
    <property type="entry name" value="AbiEi_3"/>
</dbReference>
<protein>
    <submittedName>
        <fullName evidence="2">Type IV toxin-antitoxin system AbiEi family antitoxin domain-containing protein</fullName>
    </submittedName>
</protein>
<dbReference type="Pfam" id="PF11459">
    <property type="entry name" value="AbiEi_3"/>
    <property type="match status" value="1"/>
</dbReference>
<dbReference type="Proteomes" id="UP001302249">
    <property type="component" value="Chromosome"/>
</dbReference>
<accession>A0ABZ0B9U0</accession>
<evidence type="ECO:0000313" key="3">
    <source>
        <dbReference type="Proteomes" id="UP001302249"/>
    </source>
</evidence>